<keyword evidence="3" id="KW-0548">Nucleotidyltransferase</keyword>
<dbReference type="CDD" id="cd01647">
    <property type="entry name" value="RT_LTR"/>
    <property type="match status" value="1"/>
</dbReference>
<dbReference type="InterPro" id="IPR041588">
    <property type="entry name" value="Integrase_H2C2"/>
</dbReference>
<keyword evidence="4" id="KW-0540">Nuclease</keyword>
<evidence type="ECO:0000256" key="7">
    <source>
        <dbReference type="ARBA" id="ARBA00022918"/>
    </source>
</evidence>
<keyword evidence="6" id="KW-0378">Hydrolase</keyword>
<dbReference type="Pfam" id="PF00078">
    <property type="entry name" value="RVT_1"/>
    <property type="match status" value="1"/>
</dbReference>
<evidence type="ECO:0000256" key="6">
    <source>
        <dbReference type="ARBA" id="ARBA00022801"/>
    </source>
</evidence>
<evidence type="ECO:0000256" key="4">
    <source>
        <dbReference type="ARBA" id="ARBA00022722"/>
    </source>
</evidence>
<keyword evidence="10" id="KW-1185">Reference proteome</keyword>
<dbReference type="AlphaFoldDB" id="A0A7D9IVE2"/>
<keyword evidence="7" id="KW-0695">RNA-directed DNA polymerase</keyword>
<dbReference type="InterPro" id="IPR050951">
    <property type="entry name" value="Retrovirus_Pol_polyprotein"/>
</dbReference>
<dbReference type="InterPro" id="IPR001969">
    <property type="entry name" value="Aspartic_peptidase_AS"/>
</dbReference>
<dbReference type="PROSITE" id="PS50175">
    <property type="entry name" value="ASP_PROT_RETROV"/>
    <property type="match status" value="1"/>
</dbReference>
<dbReference type="Gene3D" id="2.40.70.10">
    <property type="entry name" value="Acid Proteases"/>
    <property type="match status" value="1"/>
</dbReference>
<dbReference type="SUPFAM" id="SSF56672">
    <property type="entry name" value="DNA/RNA polymerases"/>
    <property type="match status" value="1"/>
</dbReference>
<dbReference type="Pfam" id="PF17917">
    <property type="entry name" value="RT_RNaseH"/>
    <property type="match status" value="1"/>
</dbReference>
<dbReference type="Gene3D" id="3.30.70.270">
    <property type="match status" value="2"/>
</dbReference>
<dbReference type="CDD" id="cd09274">
    <property type="entry name" value="RNase_HI_RT_Ty3"/>
    <property type="match status" value="1"/>
</dbReference>
<keyword evidence="5" id="KW-0255">Endonuclease</keyword>
<proteinExistence type="predicted"/>
<gene>
    <name evidence="9" type="ORF">PACLA_8A048797</name>
</gene>
<dbReference type="GO" id="GO:0004190">
    <property type="term" value="F:aspartic-type endopeptidase activity"/>
    <property type="evidence" value="ECO:0007669"/>
    <property type="project" value="InterPro"/>
</dbReference>
<dbReference type="InterPro" id="IPR043128">
    <property type="entry name" value="Rev_trsase/Diguanyl_cyclase"/>
</dbReference>
<dbReference type="SUPFAM" id="SSF50630">
    <property type="entry name" value="Acid proteases"/>
    <property type="match status" value="1"/>
</dbReference>
<dbReference type="Gene3D" id="3.10.10.10">
    <property type="entry name" value="HIV Type 1 Reverse Transcriptase, subunit A, domain 1"/>
    <property type="match status" value="1"/>
</dbReference>
<protein>
    <recommendedName>
        <fullName evidence="1">RNA-directed DNA polymerase</fullName>
        <ecNumber evidence="1">2.7.7.49</ecNumber>
    </recommendedName>
</protein>
<dbReference type="OrthoDB" id="76385at2759"/>
<dbReference type="Pfam" id="PF17921">
    <property type="entry name" value="Integrase_H2C2"/>
    <property type="match status" value="1"/>
</dbReference>
<sequence length="1274" mass="145221">MAGLDFSGIQQFDPHSEPSSLASQGKEWLQRFKRCIVAFDIKDKARKRALLLYLAGPKVETIFATLSDTGEENDFDKAIEKLTEYFAPKKNILYERHIFRQVSQRSDETIDQFCTRLRHRASTCEFDNVEDEIKTQIVENCRSSRLRRKAFRADPKLDDLIKYARALEISDHHAEEMEKQHRQEAVYQNTRRDFPPRDIKIQGEPEVSDSDSNEDIFAVSRAKKVKQPPMTKLKINGVKVEFLIDTGASVNILTQKDYEFLCTNSKDQISLRKTKTRIYAFGSSEPVELKGKFEVLVDSKRRVAAATFYVTKGTQGTTSILGCETSTNLRLITMNVNSVSKVSAVKSDSGTDTSSCDLDASKRKENLLKGRHPNVFTGIGKLKGHEQKIHINTNVPPVAQTNRRVPFHLRKQLDTWLDDYLQKNIIEPVSDESTDWVSGLVLAPKPRNPNEVRVCGDYRQANTAIKREKHPIPTVDELMESMNGAIKYSKIDLKAGYHQIPLEKSSRSITTFITHRGLFRYKRLPFGINSASEVFQHAIENAIRGIDGVRNIADDIIVWGSTQQEHNLRLEQLFARLDESGLTVNNDKCLFDQRELWFYGFLLTDSGIKVDPRKVDAIKHAKEPKDTKELRSFLGLANHCSRFIKNFSTLTSPLRELTVAKAPYAWTPRHTAAFAAIKEAIQKDCIMHFYDPNQKTCLTVDANPTGLGAILSNIDRAGNLHNVAYASRSLTLTEQRYSQTEREALAVVWGCERFHMYLIGAEFTICTDHKALEVIYSPKSKPPARIQQWALRLQQYKFNIIYRKGEGNPADLLSRQPLPVVYTEHCDIAEQYINFIEKNTIPKAMSIESIIAATAVDPEMQSAIESIQSGVWAKHHPFYAVREELAVTPNSLLLRANKLIIPTRLRNETMIHAHKGHQGIVKTKQALRTKVWWPRIDKDAEEFIKHCHACQSLGHGDPPPPLQQHKLPSKPWDRLHMDFCGPFPTGETLFVVIDSYSKFPEVEIMISTTASAVTNRLDRIFAVHGIPTEIYSDNGPPFASDAVKKFMRNRGINHRLVTPYWPQANGEAESFMKPLGKAVKAAKTEGKDWKEELHGFLLAYRTTSHCTTGVAPSQLLFNREVRTNMPTFVKEGDIDYKILHEQAKINTSEKQSKAQQYPDKRRRARKANIEVGMKVLVKQERKNKFSTVFDPTPLTVTKVNGTKITAARHDLTTTRNVSHFKRFYSKDESADEQECDDSASDVTDDEDNNEQPQDIPRRYPARVRRRPRFLREET</sequence>
<dbReference type="InterPro" id="IPR001995">
    <property type="entry name" value="Peptidase_A2_cat"/>
</dbReference>
<dbReference type="SUPFAM" id="SSF53098">
    <property type="entry name" value="Ribonuclease H-like"/>
    <property type="match status" value="1"/>
</dbReference>
<dbReference type="GO" id="GO:0004519">
    <property type="term" value="F:endonuclease activity"/>
    <property type="evidence" value="ECO:0007669"/>
    <property type="project" value="UniProtKB-KW"/>
</dbReference>
<evidence type="ECO:0000256" key="1">
    <source>
        <dbReference type="ARBA" id="ARBA00012493"/>
    </source>
</evidence>
<dbReference type="PROSITE" id="PS50994">
    <property type="entry name" value="INTEGRASE"/>
    <property type="match status" value="1"/>
</dbReference>
<dbReference type="InterPro" id="IPR001584">
    <property type="entry name" value="Integrase_cat-core"/>
</dbReference>
<feature type="region of interest" description="Disordered" evidence="8">
    <location>
        <begin position="1224"/>
        <end position="1274"/>
    </location>
</feature>
<dbReference type="PANTHER" id="PTHR37984:SF11">
    <property type="entry name" value="INTEGRASE CATALYTIC DOMAIN-CONTAINING PROTEIN"/>
    <property type="match status" value="1"/>
</dbReference>
<dbReference type="InterPro" id="IPR000477">
    <property type="entry name" value="RT_dom"/>
</dbReference>
<evidence type="ECO:0000256" key="3">
    <source>
        <dbReference type="ARBA" id="ARBA00022695"/>
    </source>
</evidence>
<evidence type="ECO:0000256" key="5">
    <source>
        <dbReference type="ARBA" id="ARBA00022759"/>
    </source>
</evidence>
<dbReference type="Proteomes" id="UP001152795">
    <property type="component" value="Unassembled WGS sequence"/>
</dbReference>
<organism evidence="9 10">
    <name type="scientific">Paramuricea clavata</name>
    <name type="common">Red gorgonian</name>
    <name type="synonym">Violescent sea-whip</name>
    <dbReference type="NCBI Taxonomy" id="317549"/>
    <lineage>
        <taxon>Eukaryota</taxon>
        <taxon>Metazoa</taxon>
        <taxon>Cnidaria</taxon>
        <taxon>Anthozoa</taxon>
        <taxon>Octocorallia</taxon>
        <taxon>Malacalcyonacea</taxon>
        <taxon>Plexauridae</taxon>
        <taxon>Paramuricea</taxon>
    </lineage>
</organism>
<accession>A0A7D9IVE2</accession>
<dbReference type="PANTHER" id="PTHR37984">
    <property type="entry name" value="PROTEIN CBG26694"/>
    <property type="match status" value="1"/>
</dbReference>
<dbReference type="InterPro" id="IPR043502">
    <property type="entry name" value="DNA/RNA_pol_sf"/>
</dbReference>
<dbReference type="EC" id="2.7.7.49" evidence="1"/>
<dbReference type="PROSITE" id="PS50878">
    <property type="entry name" value="RT_POL"/>
    <property type="match status" value="1"/>
</dbReference>
<dbReference type="FunFam" id="1.10.340.70:FF:000003">
    <property type="entry name" value="Protein CBG25708"/>
    <property type="match status" value="1"/>
</dbReference>
<dbReference type="FunFam" id="3.30.70.270:FF:000026">
    <property type="entry name" value="Transposon Ty3-G Gag-Pol polyprotein"/>
    <property type="match status" value="1"/>
</dbReference>
<evidence type="ECO:0000256" key="2">
    <source>
        <dbReference type="ARBA" id="ARBA00022679"/>
    </source>
</evidence>
<dbReference type="GO" id="GO:0006508">
    <property type="term" value="P:proteolysis"/>
    <property type="evidence" value="ECO:0007669"/>
    <property type="project" value="InterPro"/>
</dbReference>
<dbReference type="GO" id="GO:0015074">
    <property type="term" value="P:DNA integration"/>
    <property type="evidence" value="ECO:0007669"/>
    <property type="project" value="InterPro"/>
</dbReference>
<evidence type="ECO:0000313" key="9">
    <source>
        <dbReference type="EMBL" id="CAB4014612.1"/>
    </source>
</evidence>
<keyword evidence="2" id="KW-0808">Transferase</keyword>
<dbReference type="Pfam" id="PF00665">
    <property type="entry name" value="rve"/>
    <property type="match status" value="1"/>
</dbReference>
<dbReference type="Gene3D" id="1.10.340.70">
    <property type="match status" value="1"/>
</dbReference>
<dbReference type="EMBL" id="CACRXK020008374">
    <property type="protein sequence ID" value="CAB4014612.1"/>
    <property type="molecule type" value="Genomic_DNA"/>
</dbReference>
<dbReference type="GO" id="GO:0003964">
    <property type="term" value="F:RNA-directed DNA polymerase activity"/>
    <property type="evidence" value="ECO:0007669"/>
    <property type="project" value="UniProtKB-KW"/>
</dbReference>
<evidence type="ECO:0000256" key="8">
    <source>
        <dbReference type="SAM" id="MobiDB-lite"/>
    </source>
</evidence>
<feature type="compositionally biased region" description="Basic residues" evidence="8">
    <location>
        <begin position="1259"/>
        <end position="1268"/>
    </location>
</feature>
<feature type="compositionally biased region" description="Acidic residues" evidence="8">
    <location>
        <begin position="1229"/>
        <end position="1249"/>
    </location>
</feature>
<dbReference type="InterPro" id="IPR012337">
    <property type="entry name" value="RNaseH-like_sf"/>
</dbReference>
<dbReference type="GO" id="GO:0003676">
    <property type="term" value="F:nucleic acid binding"/>
    <property type="evidence" value="ECO:0007669"/>
    <property type="project" value="InterPro"/>
</dbReference>
<reference evidence="9" key="1">
    <citation type="submission" date="2020-04" db="EMBL/GenBank/DDBJ databases">
        <authorList>
            <person name="Alioto T."/>
            <person name="Alioto T."/>
            <person name="Gomez Garrido J."/>
        </authorList>
    </citation>
    <scope>NUCLEOTIDE SEQUENCE</scope>
    <source>
        <strain evidence="9">A484AB</strain>
    </source>
</reference>
<name>A0A7D9IVE2_PARCT</name>
<dbReference type="InterPro" id="IPR036397">
    <property type="entry name" value="RNaseH_sf"/>
</dbReference>
<evidence type="ECO:0000313" key="10">
    <source>
        <dbReference type="Proteomes" id="UP001152795"/>
    </source>
</evidence>
<dbReference type="PROSITE" id="PS00141">
    <property type="entry name" value="ASP_PROTEASE"/>
    <property type="match status" value="1"/>
</dbReference>
<dbReference type="InterPro" id="IPR041373">
    <property type="entry name" value="RT_RNaseH"/>
</dbReference>
<dbReference type="FunFam" id="3.30.420.10:FF:000063">
    <property type="entry name" value="Retrovirus-related Pol polyprotein from transposon 297-like Protein"/>
    <property type="match status" value="1"/>
</dbReference>
<dbReference type="Gene3D" id="3.30.420.10">
    <property type="entry name" value="Ribonuclease H-like superfamily/Ribonuclease H"/>
    <property type="match status" value="1"/>
</dbReference>
<dbReference type="InterPro" id="IPR021109">
    <property type="entry name" value="Peptidase_aspartic_dom_sf"/>
</dbReference>
<comment type="caution">
    <text evidence="9">The sequence shown here is derived from an EMBL/GenBank/DDBJ whole genome shotgun (WGS) entry which is preliminary data.</text>
</comment>